<accession>A0A380FGY0</accession>
<dbReference type="PANTHER" id="PTHR38454:SF1">
    <property type="entry name" value="INTEGRAL MEMBRANE PROTEIN"/>
    <property type="match status" value="1"/>
</dbReference>
<dbReference type="InterPro" id="IPR018580">
    <property type="entry name" value="Uncharacterised_YfhO"/>
</dbReference>
<proteinExistence type="predicted"/>
<evidence type="ECO:0000313" key="3">
    <source>
        <dbReference type="Proteomes" id="UP000255277"/>
    </source>
</evidence>
<dbReference type="PANTHER" id="PTHR38454">
    <property type="entry name" value="INTEGRAL MEMBRANE PROTEIN-RELATED"/>
    <property type="match status" value="1"/>
</dbReference>
<keyword evidence="1" id="KW-0472">Membrane</keyword>
<sequence>MKEPAIRVKFTNFYIIAVMILAVLVSFVFTRNQIYFEDHVNRANRFYATSSLYDSQLQQQLVKAMNASKKADERIDWRVNEQDNTPMYQHFKGMSVYSSIFDHNILDYYYDDLQINLKNESVSRYQSTNGRQNVASLFSERFLMLKSYQSNVPYYFKKIKSRGQYQIYENTLNLPTVRVTNKVYRAEGLYNPIDREHAMLDGIVISHKGENYPQKAKNLLNSTTMSHKNIKLRQNHRIQLTKATGSLQLKIPKNIRQQYKDFLLIINS</sequence>
<dbReference type="Pfam" id="PF09586">
    <property type="entry name" value="YfhO"/>
    <property type="match status" value="1"/>
</dbReference>
<dbReference type="STRING" id="1293.SH09_06770"/>
<dbReference type="Proteomes" id="UP000255277">
    <property type="component" value="Unassembled WGS sequence"/>
</dbReference>
<reference evidence="2 3" key="1">
    <citation type="submission" date="2018-06" db="EMBL/GenBank/DDBJ databases">
        <authorList>
            <consortium name="Pathogen Informatics"/>
            <person name="Doyle S."/>
        </authorList>
    </citation>
    <scope>NUCLEOTIDE SEQUENCE [LARGE SCALE GENOMIC DNA]</scope>
    <source>
        <strain evidence="2 3">NCTC12195</strain>
    </source>
</reference>
<feature type="transmembrane region" description="Helical" evidence="1">
    <location>
        <begin position="12"/>
        <end position="29"/>
    </location>
</feature>
<evidence type="ECO:0000313" key="2">
    <source>
        <dbReference type="EMBL" id="SUM32733.1"/>
    </source>
</evidence>
<gene>
    <name evidence="2" type="ORF">NCTC12195_02182</name>
</gene>
<keyword evidence="1" id="KW-0812">Transmembrane</keyword>
<dbReference type="AlphaFoldDB" id="A0A380FGY0"/>
<organism evidence="2 3">
    <name type="scientific">Staphylococcus gallinarum</name>
    <dbReference type="NCBI Taxonomy" id="1293"/>
    <lineage>
        <taxon>Bacteria</taxon>
        <taxon>Bacillati</taxon>
        <taxon>Bacillota</taxon>
        <taxon>Bacilli</taxon>
        <taxon>Bacillales</taxon>
        <taxon>Staphylococcaceae</taxon>
        <taxon>Staphylococcus</taxon>
    </lineage>
</organism>
<name>A0A380FGY0_STAGA</name>
<evidence type="ECO:0000256" key="1">
    <source>
        <dbReference type="SAM" id="Phobius"/>
    </source>
</evidence>
<keyword evidence="1" id="KW-1133">Transmembrane helix</keyword>
<protein>
    <submittedName>
        <fullName evidence="2">Membrane protein</fullName>
    </submittedName>
</protein>
<dbReference type="EMBL" id="UHDK01000001">
    <property type="protein sequence ID" value="SUM32733.1"/>
    <property type="molecule type" value="Genomic_DNA"/>
</dbReference>